<reference evidence="1 2" key="1">
    <citation type="journal article" date="2013" name="PLoS Genet.">
        <title>Distinctive expansion of potential virulence genes in the genome of the oomycete fish pathogen Saprolegnia parasitica.</title>
        <authorList>
            <person name="Jiang R.H."/>
            <person name="de Bruijn I."/>
            <person name="Haas B.J."/>
            <person name="Belmonte R."/>
            <person name="Lobach L."/>
            <person name="Christie J."/>
            <person name="van den Ackerveken G."/>
            <person name="Bottin A."/>
            <person name="Bulone V."/>
            <person name="Diaz-Moreno S.M."/>
            <person name="Dumas B."/>
            <person name="Fan L."/>
            <person name="Gaulin E."/>
            <person name="Govers F."/>
            <person name="Grenville-Briggs L.J."/>
            <person name="Horner N.R."/>
            <person name="Levin J.Z."/>
            <person name="Mammella M."/>
            <person name="Meijer H.J."/>
            <person name="Morris P."/>
            <person name="Nusbaum C."/>
            <person name="Oome S."/>
            <person name="Phillips A.J."/>
            <person name="van Rooyen D."/>
            <person name="Rzeszutek E."/>
            <person name="Saraiva M."/>
            <person name="Secombes C.J."/>
            <person name="Seidl M.F."/>
            <person name="Snel B."/>
            <person name="Stassen J.H."/>
            <person name="Sykes S."/>
            <person name="Tripathy S."/>
            <person name="van den Berg H."/>
            <person name="Vega-Arreguin J.C."/>
            <person name="Wawra S."/>
            <person name="Young S.K."/>
            <person name="Zeng Q."/>
            <person name="Dieguez-Uribeondo J."/>
            <person name="Russ C."/>
            <person name="Tyler B.M."/>
            <person name="van West P."/>
        </authorList>
    </citation>
    <scope>NUCLEOTIDE SEQUENCE [LARGE SCALE GENOMIC DNA]</scope>
    <source>
        <strain evidence="1 2">CBS 223.65</strain>
    </source>
</reference>
<keyword evidence="2" id="KW-1185">Reference proteome</keyword>
<dbReference type="OMA" id="RPHIHAM"/>
<dbReference type="Proteomes" id="UP000030745">
    <property type="component" value="Unassembled WGS sequence"/>
</dbReference>
<proteinExistence type="predicted"/>
<accession>A0A067C9T5</accession>
<evidence type="ECO:0000313" key="1">
    <source>
        <dbReference type="EMBL" id="KDO23296.1"/>
    </source>
</evidence>
<evidence type="ECO:0000313" key="2">
    <source>
        <dbReference type="Proteomes" id="UP000030745"/>
    </source>
</evidence>
<dbReference type="AlphaFoldDB" id="A0A067C9T5"/>
<dbReference type="EMBL" id="KK583255">
    <property type="protein sequence ID" value="KDO23296.1"/>
    <property type="molecule type" value="Genomic_DNA"/>
</dbReference>
<sequence>MKHKPHPAFLGYAMSRHASEIISPIFLNMDFCKRRVGIEAMEDELQELQQQANIDTRQERAELQALLDARFDSPCECLVCESSQTPGCPGCWVPSSDFFDRAHRRNNPLEYPRDEPDTTTDRFEWAHYYEAPSPRQEAKAREDEYMDGLLFDVWAIRKHREKVQTFISLVIKSIPAGSAVELRINPKETIQYLYDQYRANVDGADRQLYLLLPTSQGLFYLDATIQAGSEVALGVTNGTLVLEDFQLRYNRTTNGPYVLLSVALLHRETTPLMLAHYVKHNFTVDSGPLNLQLRYSANQVPKDVQNDALQAAMARKSTLLVASATENQLMSRHYEQQALQLSVKNAFQERMASAIELHRNNKARPRTKKEIRAWAYYSFAIAEPRSDARLQKLWQCYHKFDELKLTKRGKLLDAAASDDVCELLSLHRTATIQTFDLLVDKAHRPMLPPVVAIGPKFGVPIATRLGITAKDDREYGSELDVIIPEENDEELAPVRRKQHLTLDAIRAAQQRPFKDMEWRATAKVDKFYSASDLLVYPFASVRWDCFAKAYMVAVADVDRMRRLLDGYNNLAKILQNETILKPAAIESWLHDLGALTMQLPPTGALPQACRRLETKSSLLAARAERHRRALEQAQDAARRRITDSNDALPPMSAMERLKWEFKNKYGILSPNVRNMSPDMDKIRATLGSALAKTVAATTYVAQQAKDNMEILKL</sequence>
<dbReference type="RefSeq" id="XP_012205949.1">
    <property type="nucleotide sequence ID" value="XM_012350559.1"/>
</dbReference>
<dbReference type="GeneID" id="24133635"/>
<name>A0A067C9T5_SAPPC</name>
<dbReference type="OrthoDB" id="165256at2759"/>
<dbReference type="KEGG" id="spar:SPRG_11611"/>
<organism evidence="1 2">
    <name type="scientific">Saprolegnia parasitica (strain CBS 223.65)</name>
    <dbReference type="NCBI Taxonomy" id="695850"/>
    <lineage>
        <taxon>Eukaryota</taxon>
        <taxon>Sar</taxon>
        <taxon>Stramenopiles</taxon>
        <taxon>Oomycota</taxon>
        <taxon>Saprolegniomycetes</taxon>
        <taxon>Saprolegniales</taxon>
        <taxon>Saprolegniaceae</taxon>
        <taxon>Saprolegnia</taxon>
    </lineage>
</organism>
<gene>
    <name evidence="1" type="ORF">SPRG_11611</name>
</gene>
<dbReference type="VEuPathDB" id="FungiDB:SPRG_11611"/>
<protein>
    <submittedName>
        <fullName evidence="1">Uncharacterized protein</fullName>
    </submittedName>
</protein>